<comment type="caution">
    <text evidence="1">The sequence shown here is derived from an EMBL/GenBank/DDBJ whole genome shotgun (WGS) entry which is preliminary data.</text>
</comment>
<proteinExistence type="predicted"/>
<reference evidence="1" key="1">
    <citation type="journal article" date="2021" name="New Phytol.">
        <title>Evolutionary innovations through gain and loss of genes in the ectomycorrhizal Boletales.</title>
        <authorList>
            <person name="Wu G."/>
            <person name="Miyauchi S."/>
            <person name="Morin E."/>
            <person name="Kuo A."/>
            <person name="Drula E."/>
            <person name="Varga T."/>
            <person name="Kohler A."/>
            <person name="Feng B."/>
            <person name="Cao Y."/>
            <person name="Lipzen A."/>
            <person name="Daum C."/>
            <person name="Hundley H."/>
            <person name="Pangilinan J."/>
            <person name="Johnson J."/>
            <person name="Barry K."/>
            <person name="LaButti K."/>
            <person name="Ng V."/>
            <person name="Ahrendt S."/>
            <person name="Min B."/>
            <person name="Choi I.G."/>
            <person name="Park H."/>
            <person name="Plett J.M."/>
            <person name="Magnuson J."/>
            <person name="Spatafora J.W."/>
            <person name="Nagy L.G."/>
            <person name="Henrissat B."/>
            <person name="Grigoriev I.V."/>
            <person name="Yang Z.L."/>
            <person name="Xu J."/>
            <person name="Martin F.M."/>
        </authorList>
    </citation>
    <scope>NUCLEOTIDE SEQUENCE</scope>
    <source>
        <strain evidence="1">KUC20120723A-06</strain>
    </source>
</reference>
<keyword evidence="2" id="KW-1185">Reference proteome</keyword>
<dbReference type="Proteomes" id="UP000790709">
    <property type="component" value="Unassembled WGS sequence"/>
</dbReference>
<evidence type="ECO:0000313" key="2">
    <source>
        <dbReference type="Proteomes" id="UP000790709"/>
    </source>
</evidence>
<gene>
    <name evidence="1" type="ORF">BV22DRAFT_1131716</name>
</gene>
<dbReference type="EMBL" id="MU266498">
    <property type="protein sequence ID" value="KAH7922095.1"/>
    <property type="molecule type" value="Genomic_DNA"/>
</dbReference>
<protein>
    <submittedName>
        <fullName evidence="1">Uncharacterized protein</fullName>
    </submittedName>
</protein>
<evidence type="ECO:0000313" key="1">
    <source>
        <dbReference type="EMBL" id="KAH7922095.1"/>
    </source>
</evidence>
<organism evidence="1 2">
    <name type="scientific">Leucogyrophana mollusca</name>
    <dbReference type="NCBI Taxonomy" id="85980"/>
    <lineage>
        <taxon>Eukaryota</taxon>
        <taxon>Fungi</taxon>
        <taxon>Dikarya</taxon>
        <taxon>Basidiomycota</taxon>
        <taxon>Agaricomycotina</taxon>
        <taxon>Agaricomycetes</taxon>
        <taxon>Agaricomycetidae</taxon>
        <taxon>Boletales</taxon>
        <taxon>Boletales incertae sedis</taxon>
        <taxon>Leucogyrophana</taxon>
    </lineage>
</organism>
<sequence length="579" mass="64940">MAGWSKLDSTPGRRVYSRPLGVTEVGFFWDSIFSGTADCIVHLQLRVPREEDYTIYSDQSITRAWTSLKQRFPLLVSQIQTHSSGAIEFLVREERLSSAVPSQLTFKDVASSKEAEQLVLDLLDGPRPLSDDLLARVYVLRRTDRKDIFHVMFMLAHCITDGSSNSTIQRTFLDTLSSRSEEPIPPLEDRLTMVISSEERVPTTQLRAPLRRWRKAIGFAIYTVRMARIQGGQTLPRKFTASTFRSPGRSRVLVSTLTPEQTITVLANCRLNGVTLGNATLALSQVAMSRVLYRRFLRGDISASEWEHRKKQPMHSGGPLNLRPFLDQQWYNRGGGGDVFLAISFYFYTLPFMSVGMTDHQDPRSLDLVDGAPSFGALLSFKRFLLRSRLVARQAQRFMRHPLFLEIALSAHSARIERTKMVALEWKRRAESGQTGDSDENIPPLQQEGSVFGHGGSSIGNVDAIIPLEYPVPASHPLSPLSGTSHPSKAGYLPRGSSRHVDGQPRLLLEYSRTHLQCRPAELYLGTSTSRKQLHSSVFFDANVYDPAVVQEWLDEVSNATLWYLGQPHPEGGRSGAKL</sequence>
<accession>A0ACB8B8G5</accession>
<name>A0ACB8B8G5_9AGAM</name>